<feature type="compositionally biased region" description="Polar residues" evidence="1">
    <location>
        <begin position="1"/>
        <end position="10"/>
    </location>
</feature>
<organism evidence="2 3">
    <name type="scientific">Puccinia sorghi</name>
    <dbReference type="NCBI Taxonomy" id="27349"/>
    <lineage>
        <taxon>Eukaryota</taxon>
        <taxon>Fungi</taxon>
        <taxon>Dikarya</taxon>
        <taxon>Basidiomycota</taxon>
        <taxon>Pucciniomycotina</taxon>
        <taxon>Pucciniomycetes</taxon>
        <taxon>Pucciniales</taxon>
        <taxon>Pucciniaceae</taxon>
        <taxon>Puccinia</taxon>
    </lineage>
</organism>
<dbReference type="VEuPathDB" id="FungiDB:VP01_2428g2"/>
<name>A0A0L6V762_9BASI</name>
<dbReference type="AlphaFoldDB" id="A0A0L6V762"/>
<evidence type="ECO:0000256" key="1">
    <source>
        <dbReference type="SAM" id="MobiDB-lite"/>
    </source>
</evidence>
<feature type="compositionally biased region" description="Polar residues" evidence="1">
    <location>
        <begin position="169"/>
        <end position="178"/>
    </location>
</feature>
<sequence length="190" mass="21643">MGFSASSYLASQGWAGPGTGFTTKSRKKPITLPQKKNLLGIGSDRDTSNPWWDNLFNQVANKLDQPKQQQQQQQQQQQPQSELYRHFQRGNIIPGTNTLESICNQQSTSSTTQQQQEKTDPVVKKKRSNSTLHKSEKRRTVPQEQEEEENSAQTETDKKKKKKKRRSLHPSTPSSNVNIEEGPPKKQKTK</sequence>
<feature type="compositionally biased region" description="Basic residues" evidence="1">
    <location>
        <begin position="159"/>
        <end position="168"/>
    </location>
</feature>
<feature type="region of interest" description="Disordered" evidence="1">
    <location>
        <begin position="1"/>
        <end position="190"/>
    </location>
</feature>
<proteinExistence type="predicted"/>
<accession>A0A0L6V762</accession>
<dbReference type="EMBL" id="LAVV01007312">
    <property type="protein sequence ID" value="KNZ56347.1"/>
    <property type="molecule type" value="Genomic_DNA"/>
</dbReference>
<protein>
    <recommendedName>
        <fullName evidence="4">G-patch domain-containing protein</fullName>
    </recommendedName>
</protein>
<keyword evidence="3" id="KW-1185">Reference proteome</keyword>
<comment type="caution">
    <text evidence="2">The sequence shown here is derived from an EMBL/GenBank/DDBJ whole genome shotgun (WGS) entry which is preliminary data.</text>
</comment>
<reference evidence="2 3" key="1">
    <citation type="submission" date="2015-08" db="EMBL/GenBank/DDBJ databases">
        <title>Next Generation Sequencing and Analysis of the Genome of Puccinia sorghi L Schw, the Causal Agent of Maize Common Rust.</title>
        <authorList>
            <person name="Rochi L."/>
            <person name="Burguener G."/>
            <person name="Darino M."/>
            <person name="Turjanski A."/>
            <person name="Kreff E."/>
            <person name="Dieguez M.J."/>
            <person name="Sacco F."/>
        </authorList>
    </citation>
    <scope>NUCLEOTIDE SEQUENCE [LARGE SCALE GENOMIC DNA]</scope>
    <source>
        <strain evidence="2 3">RO10H11247</strain>
    </source>
</reference>
<evidence type="ECO:0000313" key="2">
    <source>
        <dbReference type="EMBL" id="KNZ56347.1"/>
    </source>
</evidence>
<evidence type="ECO:0008006" key="4">
    <source>
        <dbReference type="Google" id="ProtNLM"/>
    </source>
</evidence>
<dbReference type="Proteomes" id="UP000037035">
    <property type="component" value="Unassembled WGS sequence"/>
</dbReference>
<feature type="compositionally biased region" description="Low complexity" evidence="1">
    <location>
        <begin position="105"/>
        <end position="116"/>
    </location>
</feature>
<evidence type="ECO:0000313" key="3">
    <source>
        <dbReference type="Proteomes" id="UP000037035"/>
    </source>
</evidence>
<gene>
    <name evidence="2" type="ORF">VP01_2428g2</name>
</gene>
<feature type="compositionally biased region" description="Low complexity" evidence="1">
    <location>
        <begin position="66"/>
        <end position="80"/>
    </location>
</feature>
<feature type="compositionally biased region" description="Polar residues" evidence="1">
    <location>
        <begin position="94"/>
        <end position="104"/>
    </location>
</feature>
<feature type="compositionally biased region" description="Polar residues" evidence="1">
    <location>
        <begin position="48"/>
        <end position="60"/>
    </location>
</feature>
<dbReference type="OrthoDB" id="3366546at2759"/>